<dbReference type="PANTHER" id="PTHR11124">
    <property type="entry name" value="VACUOLAR SORTING PROTEIN VPS29"/>
    <property type="match status" value="1"/>
</dbReference>
<dbReference type="EMBL" id="VUMS01000009">
    <property type="protein sequence ID" value="MST66283.1"/>
    <property type="molecule type" value="Genomic_DNA"/>
</dbReference>
<name>A0A7X2P2G0_9FIRM</name>
<reference evidence="4 5" key="1">
    <citation type="submission" date="2019-08" db="EMBL/GenBank/DDBJ databases">
        <title>In-depth cultivation of the pig gut microbiome towards novel bacterial diversity and tailored functional studies.</title>
        <authorList>
            <person name="Wylensek D."/>
            <person name="Hitch T.C.A."/>
            <person name="Clavel T."/>
        </authorList>
    </citation>
    <scope>NUCLEOTIDE SEQUENCE [LARGE SCALE GENOMIC DNA]</scope>
    <source>
        <strain evidence="4 5">BSM-380-WT-5A</strain>
    </source>
</reference>
<dbReference type="Gene3D" id="3.60.21.10">
    <property type="match status" value="1"/>
</dbReference>
<comment type="caution">
    <text evidence="4">The sequence shown here is derived from an EMBL/GenBank/DDBJ whole genome shotgun (WGS) entry which is preliminary data.</text>
</comment>
<dbReference type="Proteomes" id="UP000440513">
    <property type="component" value="Unassembled WGS sequence"/>
</dbReference>
<evidence type="ECO:0000313" key="5">
    <source>
        <dbReference type="Proteomes" id="UP000440513"/>
    </source>
</evidence>
<evidence type="ECO:0000259" key="3">
    <source>
        <dbReference type="Pfam" id="PF12850"/>
    </source>
</evidence>
<gene>
    <name evidence="4" type="ORF">FYJ57_05975</name>
</gene>
<keyword evidence="5" id="KW-1185">Reference proteome</keyword>
<dbReference type="NCBIfam" id="TIGR00040">
    <property type="entry name" value="yfcE"/>
    <property type="match status" value="1"/>
</dbReference>
<dbReference type="GO" id="GO:0046872">
    <property type="term" value="F:metal ion binding"/>
    <property type="evidence" value="ECO:0007669"/>
    <property type="project" value="UniProtKB-KW"/>
</dbReference>
<dbReference type="AlphaFoldDB" id="A0A7X2P2G0"/>
<comment type="similarity">
    <text evidence="1 2">Belongs to the metallophosphoesterase superfamily. YfcE family.</text>
</comment>
<feature type="domain" description="Calcineurin-like phosphoesterase" evidence="3">
    <location>
        <begin position="1"/>
        <end position="141"/>
    </location>
</feature>
<dbReference type="GO" id="GO:0016787">
    <property type="term" value="F:hydrolase activity"/>
    <property type="evidence" value="ECO:0007669"/>
    <property type="project" value="UniProtKB-UniRule"/>
</dbReference>
<comment type="cofactor">
    <cofactor evidence="2">
        <name>a divalent metal cation</name>
        <dbReference type="ChEBI" id="CHEBI:60240"/>
    </cofactor>
</comment>
<evidence type="ECO:0000313" key="4">
    <source>
        <dbReference type="EMBL" id="MST66283.1"/>
    </source>
</evidence>
<dbReference type="SUPFAM" id="SSF56300">
    <property type="entry name" value="Metallo-dependent phosphatases"/>
    <property type="match status" value="1"/>
</dbReference>
<dbReference type="InterPro" id="IPR024654">
    <property type="entry name" value="Calcineurin-like_PHP_lpxH"/>
</dbReference>
<keyword evidence="2" id="KW-0479">Metal-binding</keyword>
<dbReference type="InterPro" id="IPR000979">
    <property type="entry name" value="Phosphodiesterase_MJ0936/Vps29"/>
</dbReference>
<dbReference type="EC" id="3.1.4.-" evidence="2"/>
<protein>
    <recommendedName>
        <fullName evidence="2">Phosphoesterase</fullName>
        <ecNumber evidence="2">3.1.4.-</ecNumber>
    </recommendedName>
</protein>
<proteinExistence type="inferred from homology"/>
<dbReference type="RefSeq" id="WP_106491810.1">
    <property type="nucleotide sequence ID" value="NZ_VUMS01000009.1"/>
</dbReference>
<evidence type="ECO:0000256" key="1">
    <source>
        <dbReference type="ARBA" id="ARBA00008950"/>
    </source>
</evidence>
<sequence length="175" mass="19877">MKIGIISDTHGKLHPPVLELTASCDVVLHAGDVDNSQTLDQLWMHLKPNAPFYLVRGNNDRGWAERIAKTQRFCQAGVSFFMVHDRKDVSWDLDGVQVVVFGHSHKFTVEEIDGRLWLNPGSCGRPRFGAPLTLAVLTIEDGVENQEWTVEKITISNRYVENRSIVWKKTQPKQK</sequence>
<dbReference type="Pfam" id="PF12850">
    <property type="entry name" value="Metallophos_2"/>
    <property type="match status" value="1"/>
</dbReference>
<accession>A0A7X2P2G0</accession>
<evidence type="ECO:0000256" key="2">
    <source>
        <dbReference type="RuleBase" id="RU362039"/>
    </source>
</evidence>
<organism evidence="4 5">
    <name type="scientific">Oliverpabstia intestinalis</name>
    <dbReference type="NCBI Taxonomy" id="2606633"/>
    <lineage>
        <taxon>Bacteria</taxon>
        <taxon>Bacillati</taxon>
        <taxon>Bacillota</taxon>
        <taxon>Clostridia</taxon>
        <taxon>Lachnospirales</taxon>
        <taxon>Lachnospiraceae</taxon>
        <taxon>Oliverpabstia</taxon>
    </lineage>
</organism>
<dbReference type="InterPro" id="IPR029052">
    <property type="entry name" value="Metallo-depent_PP-like"/>
</dbReference>